<accession>A0AAJ0HLH2</accession>
<comment type="caution">
    <text evidence="2">The sequence shown here is derived from an EMBL/GenBank/DDBJ whole genome shotgun (WGS) entry which is preliminary data.</text>
</comment>
<feature type="region of interest" description="Disordered" evidence="1">
    <location>
        <begin position="154"/>
        <end position="173"/>
    </location>
</feature>
<evidence type="ECO:0000256" key="1">
    <source>
        <dbReference type="SAM" id="MobiDB-lite"/>
    </source>
</evidence>
<keyword evidence="3" id="KW-1185">Reference proteome</keyword>
<dbReference type="Proteomes" id="UP001275084">
    <property type="component" value="Unassembled WGS sequence"/>
</dbReference>
<name>A0AAJ0HLH2_9PEZI</name>
<reference evidence="2" key="1">
    <citation type="journal article" date="2023" name="Mol. Phylogenet. Evol.">
        <title>Genome-scale phylogeny and comparative genomics of the fungal order Sordariales.</title>
        <authorList>
            <person name="Hensen N."/>
            <person name="Bonometti L."/>
            <person name="Westerberg I."/>
            <person name="Brannstrom I.O."/>
            <person name="Guillou S."/>
            <person name="Cros-Aarteil S."/>
            <person name="Calhoun S."/>
            <person name="Haridas S."/>
            <person name="Kuo A."/>
            <person name="Mondo S."/>
            <person name="Pangilinan J."/>
            <person name="Riley R."/>
            <person name="LaButti K."/>
            <person name="Andreopoulos B."/>
            <person name="Lipzen A."/>
            <person name="Chen C."/>
            <person name="Yan M."/>
            <person name="Daum C."/>
            <person name="Ng V."/>
            <person name="Clum A."/>
            <person name="Steindorff A."/>
            <person name="Ohm R.A."/>
            <person name="Martin F."/>
            <person name="Silar P."/>
            <person name="Natvig D.O."/>
            <person name="Lalanne C."/>
            <person name="Gautier V."/>
            <person name="Ament-Velasquez S.L."/>
            <person name="Kruys A."/>
            <person name="Hutchinson M.I."/>
            <person name="Powell A.J."/>
            <person name="Barry K."/>
            <person name="Miller A.N."/>
            <person name="Grigoriev I.V."/>
            <person name="Debuchy R."/>
            <person name="Gladieux P."/>
            <person name="Hiltunen Thoren M."/>
            <person name="Johannesson H."/>
        </authorList>
    </citation>
    <scope>NUCLEOTIDE SEQUENCE</scope>
    <source>
        <strain evidence="2">CBS 955.72</strain>
    </source>
</reference>
<protein>
    <submittedName>
        <fullName evidence="2">Uncharacterized protein</fullName>
    </submittedName>
</protein>
<evidence type="ECO:0000313" key="2">
    <source>
        <dbReference type="EMBL" id="KAK3357035.1"/>
    </source>
</evidence>
<dbReference type="AlphaFoldDB" id="A0AAJ0HLH2"/>
<gene>
    <name evidence="2" type="ORF">B0T25DRAFT_145077</name>
</gene>
<feature type="region of interest" description="Disordered" evidence="1">
    <location>
        <begin position="86"/>
        <end position="106"/>
    </location>
</feature>
<reference evidence="2" key="2">
    <citation type="submission" date="2023-06" db="EMBL/GenBank/DDBJ databases">
        <authorList>
            <consortium name="Lawrence Berkeley National Laboratory"/>
            <person name="Haridas S."/>
            <person name="Hensen N."/>
            <person name="Bonometti L."/>
            <person name="Westerberg I."/>
            <person name="Brannstrom I.O."/>
            <person name="Guillou S."/>
            <person name="Cros-Aarteil S."/>
            <person name="Calhoun S."/>
            <person name="Kuo A."/>
            <person name="Mondo S."/>
            <person name="Pangilinan J."/>
            <person name="Riley R."/>
            <person name="Labutti K."/>
            <person name="Andreopoulos B."/>
            <person name="Lipzen A."/>
            <person name="Chen C."/>
            <person name="Yanf M."/>
            <person name="Daum C."/>
            <person name="Ng V."/>
            <person name="Clum A."/>
            <person name="Steindorff A."/>
            <person name="Ohm R."/>
            <person name="Martin F."/>
            <person name="Silar P."/>
            <person name="Natvig D."/>
            <person name="Lalanne C."/>
            <person name="Gautier V."/>
            <person name="Ament-Velasquez S.L."/>
            <person name="Kruys A."/>
            <person name="Hutchinson M.I."/>
            <person name="Powell A.J."/>
            <person name="Barry K."/>
            <person name="Miller A.N."/>
            <person name="Grigoriev I.V."/>
            <person name="Debuchy R."/>
            <person name="Gladieux P."/>
            <person name="Thoren M.H."/>
            <person name="Johannesson H."/>
        </authorList>
    </citation>
    <scope>NUCLEOTIDE SEQUENCE</scope>
    <source>
        <strain evidence="2">CBS 955.72</strain>
    </source>
</reference>
<proteinExistence type="predicted"/>
<evidence type="ECO:0000313" key="3">
    <source>
        <dbReference type="Proteomes" id="UP001275084"/>
    </source>
</evidence>
<feature type="compositionally biased region" description="Gly residues" evidence="1">
    <location>
        <begin position="94"/>
        <end position="106"/>
    </location>
</feature>
<organism evidence="2 3">
    <name type="scientific">Lasiosphaeria hispida</name>
    <dbReference type="NCBI Taxonomy" id="260671"/>
    <lineage>
        <taxon>Eukaryota</taxon>
        <taxon>Fungi</taxon>
        <taxon>Dikarya</taxon>
        <taxon>Ascomycota</taxon>
        <taxon>Pezizomycotina</taxon>
        <taxon>Sordariomycetes</taxon>
        <taxon>Sordariomycetidae</taxon>
        <taxon>Sordariales</taxon>
        <taxon>Lasiosphaeriaceae</taxon>
        <taxon>Lasiosphaeria</taxon>
    </lineage>
</organism>
<dbReference type="EMBL" id="JAUIQD010000003">
    <property type="protein sequence ID" value="KAK3357035.1"/>
    <property type="molecule type" value="Genomic_DNA"/>
</dbReference>
<sequence length="214" mass="23562">MSPVVVPITHSRALAWGRRSYLIGKRILHHSDYSRPRTPTCKCARQIWLAAPLTTVSQSAVLASTRRLNFTSVTWEGERRKRDSKASCKSFLGKGPGRGQGGAKQGGAGHRLSRAIGCLCCAGCTAGKLLHCAHLAWIHRILSPQCRRTGYTSHTKRMGIGDPNREGESVRQTRGTKYAGMPDVIRGNRFGEGGKLIRILIQHELVLWAWQLAA</sequence>